<name>U3B474_9VIBR</name>
<feature type="region of interest" description="Disordered" evidence="1">
    <location>
        <begin position="912"/>
        <end position="978"/>
    </location>
</feature>
<dbReference type="Pfam" id="PF19077">
    <property type="entry name" value="Big_13"/>
    <property type="match status" value="2"/>
</dbReference>
<protein>
    <recommendedName>
        <fullName evidence="2">Bacterial Ig-like domain-containing protein</fullName>
    </recommendedName>
</protein>
<keyword evidence="4" id="KW-1185">Reference proteome</keyword>
<dbReference type="RefSeq" id="WP_021713970.1">
    <property type="nucleotide sequence ID" value="NZ_BATM01000030.1"/>
</dbReference>
<sequence length="978" mass="103414">GQGDFELPKGALLQDLPDGSSYISATVTDKAGNVGKSTETVIVDTTPPSVSVQIENIAKDDIINLTESQQSTIAVTGSVTGEFNPSDKVIVTIDKTPYSGSIDSSGHFTVDVPSSEFTGHTQVEASITTQDAEGNTGSDTDSHSYIIATDIPLITLDPIASGNDRRPAISGHVEVSSHKAIPQDTEVDIQIRGEAKIYKVYTTNENGDFELPKGALVKDLPEGASDIIVTVTDKAGNVGMTAEPVVVDITAGKITIDDHLATDDVINQTEQGQDLIISGTTSGIEDGQLVTVNFNGQNYPGSVTGGKWSTTVDKAHLSGLTSGSSLTITANVNDKAGNPALEASHNLVVDTTVHTPVISLDSTSDTYGQDPTSSAIHIGSDSDLITKDVTPTFSITGVDVDAESVEIFDGKTSLGFAHRDGKGLEHWSFTPPKDAGLTKGIHHITAEVTDKVGNHASSIACDVTIDTENPKPTLSVHNANNNNASPILTGTAEAGSIVVIKDGNVELGSVLADKDGNYEYDMSSPEHAHVLGEGAHELVAEAIDKAGNLNDSDKVSTTIKPESKLVYAAPGENINVHDGARLIYGTLNTHQASAPVDHDIHLTIDKHEVTIKQDGTIVAPGLTIDDAHQFLLDHPYSGNVNGGDNHIVSFSGVDDLLAHTSNSNLQNGVQSVNGDGYYLYLPGKSSDYTLKSEITGSGGKYNISGGLHGHGIDISSMNGVRGIIFSDGETLLASSEQTLSQGSLAKSVTTETFHMNTDTFLHTTSPVPDSHRVVLLTGNGEDSTEFKIIAGDGTVIATNKNLDKGDPIVIHENQLKGLHIEIPKDGKIDLHFEGHIEHSGQQIGDTLRWHFVVDENKHVGKIDDVEYVKSPDEPAQDTPEIDLNALADSSSDHHSTGASAYLDQLGIDAQHHAQANDQPSDIDVVLGHDPATSVDDHGVPVVDHSIQPDHTQHQDDDDPTKHHHQTDTGTVDWGSSHH</sequence>
<evidence type="ECO:0000256" key="1">
    <source>
        <dbReference type="SAM" id="MobiDB-lite"/>
    </source>
</evidence>
<dbReference type="Proteomes" id="UP000016562">
    <property type="component" value="Unassembled WGS sequence"/>
</dbReference>
<dbReference type="AlphaFoldDB" id="U3B474"/>
<feature type="non-terminal residue" evidence="3">
    <location>
        <position position="1"/>
    </location>
</feature>
<accession>U3B474</accession>
<gene>
    <name evidence="3" type="ORF">VEZ01S_30_00010</name>
</gene>
<dbReference type="InterPro" id="IPR044016">
    <property type="entry name" value="Big_13"/>
</dbReference>
<dbReference type="OrthoDB" id="5649378at2"/>
<organism evidence="3 4">
    <name type="scientific">Vibrio ezurae NBRC 102218</name>
    <dbReference type="NCBI Taxonomy" id="1219080"/>
    <lineage>
        <taxon>Bacteria</taxon>
        <taxon>Pseudomonadati</taxon>
        <taxon>Pseudomonadota</taxon>
        <taxon>Gammaproteobacteria</taxon>
        <taxon>Vibrionales</taxon>
        <taxon>Vibrionaceae</taxon>
        <taxon>Vibrio</taxon>
    </lineage>
</organism>
<proteinExistence type="predicted"/>
<feature type="domain" description="Bacterial Ig-like" evidence="2">
    <location>
        <begin position="380"/>
        <end position="467"/>
    </location>
</feature>
<dbReference type="eggNOG" id="COG2911">
    <property type="taxonomic scope" value="Bacteria"/>
</dbReference>
<dbReference type="InterPro" id="IPR049826">
    <property type="entry name" value="Ig-like_ice"/>
</dbReference>
<dbReference type="EMBL" id="BATM01000030">
    <property type="protein sequence ID" value="GAD80262.1"/>
    <property type="molecule type" value="Genomic_DNA"/>
</dbReference>
<evidence type="ECO:0000313" key="3">
    <source>
        <dbReference type="EMBL" id="GAD80262.1"/>
    </source>
</evidence>
<evidence type="ECO:0000313" key="4">
    <source>
        <dbReference type="Proteomes" id="UP000016562"/>
    </source>
</evidence>
<reference evidence="3 4" key="1">
    <citation type="submission" date="2013-09" db="EMBL/GenBank/DDBJ databases">
        <title>Whole genome shotgun sequence of Vibrio ezurae NBRC 102218.</title>
        <authorList>
            <person name="Yoshida I."/>
            <person name="Hosoyama A."/>
            <person name="Numata M."/>
            <person name="Hashimoto M."/>
            <person name="Hosoyama Y."/>
            <person name="Tsuchikane K."/>
            <person name="Noguchi M."/>
            <person name="Hirakata S."/>
            <person name="Ichikawa N."/>
            <person name="Ohji S."/>
            <person name="Yamazoe A."/>
            <person name="Fujita N."/>
        </authorList>
    </citation>
    <scope>NUCLEOTIDE SEQUENCE [LARGE SCALE GENOMIC DNA]</scope>
    <source>
        <strain evidence="3 4">NBRC 102218</strain>
    </source>
</reference>
<comment type="caution">
    <text evidence="3">The sequence shown here is derived from an EMBL/GenBank/DDBJ whole genome shotgun (WGS) entry which is preliminary data.</text>
</comment>
<dbReference type="InterPro" id="IPR013783">
    <property type="entry name" value="Ig-like_fold"/>
</dbReference>
<dbReference type="STRING" id="1219080.VEZ01S_30_00010"/>
<dbReference type="NCBIfam" id="NF033510">
    <property type="entry name" value="Ca_tandemer"/>
    <property type="match status" value="3"/>
</dbReference>
<feature type="domain" description="Bacterial Ig-like" evidence="2">
    <location>
        <begin position="481"/>
        <end position="559"/>
    </location>
</feature>
<evidence type="ECO:0000259" key="2">
    <source>
        <dbReference type="Pfam" id="PF19077"/>
    </source>
</evidence>
<dbReference type="Gene3D" id="2.60.40.10">
    <property type="entry name" value="Immunoglobulins"/>
    <property type="match status" value="6"/>
</dbReference>
<dbReference type="NCBIfam" id="NF012196">
    <property type="entry name" value="Ig_like_ice"/>
    <property type="match status" value="2"/>
</dbReference>